<dbReference type="GO" id="GO:0055087">
    <property type="term" value="C:Ski complex"/>
    <property type="evidence" value="ECO:0007669"/>
    <property type="project" value="InterPro"/>
</dbReference>
<evidence type="ECO:0000256" key="1">
    <source>
        <dbReference type="ARBA" id="ARBA00022737"/>
    </source>
</evidence>
<dbReference type="KEGG" id="ccal:108627382"/>
<dbReference type="PROSITE" id="PS50005">
    <property type="entry name" value="TPR"/>
    <property type="match status" value="4"/>
</dbReference>
<sequence length="1301" mass="149093">MSDETKTVLKEAREAFKESRYVDVMKKCKKILKKDQNNYSAMVLLAAAMKEVEEYKSQVPVILQRAIQIQENNPLAWQGLTFYYEKNLESDHDFYNKLILAYCKLLHLGSETKFTYILNRISELCLQLKDVAVLLECIEQLIDLREKLDDDRVKIVNRTLVFILIDNFTRTDKYQDLLETFVHSANNLGFNPTSLQNFYRKYLKILCDKDDLDVLIREAVNIHGQFPQDTVSLEHICYAYCKQSILDQTLTDIDIARFYDSLLKLNKECDIAAVAKALHLKNSGDLVRARETLKDTLTLKPKSLYGWMALSEISGKLYCWEDVEISSKRALEIRENKTKDKLWYKMEFLLIEAMSRSSDRSKWESALHMCEQHLETQPSAELELIRARIKILLNQSYAISDALNALESQRETIVQANILRALYLKQNKQFDEAINVLDSALESSEAWLLLGTIYWEMTEYNYSLMAFLNGIKADRYNWKCLVYLGHYYSKYGNDMERSRRCYQTALQINPNSEEAGIGLSTAYRVLKNQDANIKLLQTLTAQDRGPKWAWLQLGLQYLDQDNAVQAIKAFQHVIRADPNDNHCWESLADAYLVRGAHISALKSYQRVLELCPNSLYPMIQLANIKLIVGQYDEAKKDFESILSTEPGYIPALKGLAETCLALAKVYTNRKLLGRANDYLQQAINSLTAAIKERKDISCIWKLLGDVCYRGATLPEKYSHLNVSSTLIKYKDTESIALLKRQDMFSLATRFYCCALSLSPQSALLWHDLALCYLIQLRHRPANEKNLAGKCLAAVKHAVKLNPSAWSHWNLLGVICMSPCIKNYALAQHAYIMAIDRELNNAVVWSNLGTLYLNIGKWKKANEAYSQAQRAYPAYVNSWVGQAFIAEMISRKEAMDLFRHAMQLGYHDQAAIGYAHWVLNTILHVRGNMEALDVYIIENMHAVMVAADAMTWYIEHHPDDRCARNAYGLLLERQRLHRSAAEQFAAAVCNSNKEANDLVCVNLARVLIRLKKYNEAIKLCQAVTNATYNSQCHLALALFKAEKYEESYSTYETALHSFANTETERAYTLCAMAAIAHTFERVNDAKTLLFQCIQIQPPVIIGLLSAASLGILHGDVNLATLILKELKSYENHPEHGHHVVNLSAYFYLIGNNIKTAIAVLSKAIFMYPGDVKYWIRLLRILLETDMEMFNKCARKTLFLSRSVASENVAHVACALSLSNFMQNYSYTTCVRSVQKLLFTYPGDIESWITFIAAFLSRSRNESSHFNSKWLLKLITITQRNHQPTNEMARWLHSSKTKLELLH</sequence>
<dbReference type="InterPro" id="IPR019734">
    <property type="entry name" value="TPR_rpt"/>
</dbReference>
<gene>
    <name evidence="5" type="primary">LOC108627382</name>
</gene>
<dbReference type="InterPro" id="IPR011990">
    <property type="entry name" value="TPR-like_helical_dom_sf"/>
</dbReference>
<dbReference type="Proteomes" id="UP000694925">
    <property type="component" value="Unplaced"/>
</dbReference>
<evidence type="ECO:0000313" key="4">
    <source>
        <dbReference type="Proteomes" id="UP000694925"/>
    </source>
</evidence>
<evidence type="ECO:0000313" key="5">
    <source>
        <dbReference type="RefSeq" id="XP_017884078.1"/>
    </source>
</evidence>
<feature type="repeat" description="TPR" evidence="3">
    <location>
        <begin position="581"/>
        <end position="614"/>
    </location>
</feature>
<accession>A0AAJ7N9C9</accession>
<dbReference type="Gene3D" id="1.25.40.10">
    <property type="entry name" value="Tetratricopeptide repeat domain"/>
    <property type="match status" value="6"/>
</dbReference>
<dbReference type="PANTHER" id="PTHR15704">
    <property type="entry name" value="SUPERKILLER 3 PROTEIN-RELATED"/>
    <property type="match status" value="1"/>
</dbReference>
<name>A0AAJ7N9C9_9HYME</name>
<dbReference type="SUPFAM" id="SSF48452">
    <property type="entry name" value="TPR-like"/>
    <property type="match status" value="4"/>
</dbReference>
<keyword evidence="1" id="KW-0677">Repeat</keyword>
<evidence type="ECO:0000256" key="2">
    <source>
        <dbReference type="ARBA" id="ARBA00022803"/>
    </source>
</evidence>
<dbReference type="RefSeq" id="XP_017884078.1">
    <property type="nucleotide sequence ID" value="XM_018028589.2"/>
</dbReference>
<keyword evidence="2 3" id="KW-0802">TPR repeat</keyword>
<dbReference type="GeneID" id="108627382"/>
<feature type="repeat" description="TPR" evidence="3">
    <location>
        <begin position="444"/>
        <end position="477"/>
    </location>
</feature>
<organism evidence="4 5">
    <name type="scientific">Ceratina calcarata</name>
    <dbReference type="NCBI Taxonomy" id="156304"/>
    <lineage>
        <taxon>Eukaryota</taxon>
        <taxon>Metazoa</taxon>
        <taxon>Ecdysozoa</taxon>
        <taxon>Arthropoda</taxon>
        <taxon>Hexapoda</taxon>
        <taxon>Insecta</taxon>
        <taxon>Pterygota</taxon>
        <taxon>Neoptera</taxon>
        <taxon>Endopterygota</taxon>
        <taxon>Hymenoptera</taxon>
        <taxon>Apocrita</taxon>
        <taxon>Aculeata</taxon>
        <taxon>Apoidea</taxon>
        <taxon>Anthophila</taxon>
        <taxon>Apidae</taxon>
        <taxon>Ceratina</taxon>
        <taxon>Zadontomerus</taxon>
    </lineage>
</organism>
<feature type="repeat" description="TPR" evidence="3">
    <location>
        <begin position="841"/>
        <end position="874"/>
    </location>
</feature>
<dbReference type="InterPro" id="IPR039226">
    <property type="entry name" value="Ski3/TTC37"/>
</dbReference>
<evidence type="ECO:0000256" key="3">
    <source>
        <dbReference type="PROSITE-ProRule" id="PRU00339"/>
    </source>
</evidence>
<keyword evidence="4" id="KW-1185">Reference proteome</keyword>
<feature type="repeat" description="TPR" evidence="3">
    <location>
        <begin position="547"/>
        <end position="580"/>
    </location>
</feature>
<dbReference type="SMART" id="SM00028">
    <property type="entry name" value="TPR"/>
    <property type="match status" value="9"/>
</dbReference>
<reference evidence="5" key="1">
    <citation type="submission" date="2025-08" db="UniProtKB">
        <authorList>
            <consortium name="RefSeq"/>
        </authorList>
    </citation>
    <scope>IDENTIFICATION</scope>
    <source>
        <tissue evidence="5">Whole body</tissue>
    </source>
</reference>
<dbReference type="Pfam" id="PF13432">
    <property type="entry name" value="TPR_16"/>
    <property type="match status" value="1"/>
</dbReference>
<protein>
    <submittedName>
        <fullName evidence="5">Tetratricopeptide repeat protein 37</fullName>
    </submittedName>
</protein>
<proteinExistence type="predicted"/>
<dbReference type="GO" id="GO:0006401">
    <property type="term" value="P:RNA catabolic process"/>
    <property type="evidence" value="ECO:0007669"/>
    <property type="project" value="InterPro"/>
</dbReference>
<dbReference type="PANTHER" id="PTHR15704:SF7">
    <property type="entry name" value="SUPERKILLER COMPLEX PROTEIN 3"/>
    <property type="match status" value="1"/>
</dbReference>